<evidence type="ECO:0000256" key="3">
    <source>
        <dbReference type="ARBA" id="ARBA00045493"/>
    </source>
</evidence>
<evidence type="ECO:0000313" key="6">
    <source>
        <dbReference type="Proteomes" id="UP000192578"/>
    </source>
</evidence>
<sequence length="157" mass="17670">MSRILLVLALFVMVSVTSAAQPWLGVWTNSEKAPENWDQFVAALGLPLEQFSGNPKATITITRDDGDNYKVLLDVPAINFTSTWNLRLGEEMVMDEFGSGMRYNFTEDGDKLQAHVKISAIGKQYNENYEVVGQELIITYKMDGIVAKRFLKRDQSS</sequence>
<proteinExistence type="inferred from homology"/>
<comment type="function">
    <text evidence="3">Secreted heat soluble protein acting as a molecular shield in water-deficient condition. Tardigrade-specific intrinsically disordered proteins (TDPs) are essential for desiccation tolerance by forming non-crystalline amorphous solids upon desiccation, and this vitrified state mirrors their protective capabilities.</text>
</comment>
<evidence type="ECO:0000313" key="5">
    <source>
        <dbReference type="EMBL" id="OQV24729.1"/>
    </source>
</evidence>
<reference evidence="6" key="1">
    <citation type="submission" date="2017-01" db="EMBL/GenBank/DDBJ databases">
        <title>Comparative genomics of anhydrobiosis in the tardigrade Hypsibius dujardini.</title>
        <authorList>
            <person name="Yoshida Y."/>
            <person name="Koutsovoulos G."/>
            <person name="Laetsch D."/>
            <person name="Stevens L."/>
            <person name="Kumar S."/>
            <person name="Horikawa D."/>
            <person name="Ishino K."/>
            <person name="Komine S."/>
            <person name="Tomita M."/>
            <person name="Blaxter M."/>
            <person name="Arakawa K."/>
        </authorList>
    </citation>
    <scope>NUCLEOTIDE SEQUENCE [LARGE SCALE GENOMIC DNA]</scope>
    <source>
        <strain evidence="6">Z151</strain>
    </source>
</reference>
<organism evidence="5 6">
    <name type="scientific">Hypsibius exemplaris</name>
    <name type="common">Freshwater tardigrade</name>
    <dbReference type="NCBI Taxonomy" id="2072580"/>
    <lineage>
        <taxon>Eukaryota</taxon>
        <taxon>Metazoa</taxon>
        <taxon>Ecdysozoa</taxon>
        <taxon>Tardigrada</taxon>
        <taxon>Eutardigrada</taxon>
        <taxon>Parachela</taxon>
        <taxon>Hypsibioidea</taxon>
        <taxon>Hypsibiidae</taxon>
        <taxon>Hypsibius</taxon>
    </lineage>
</organism>
<keyword evidence="4" id="KW-0732">Signal</keyword>
<dbReference type="CDD" id="cd00742">
    <property type="entry name" value="FABP"/>
    <property type="match status" value="1"/>
</dbReference>
<evidence type="ECO:0000256" key="4">
    <source>
        <dbReference type="SAM" id="SignalP"/>
    </source>
</evidence>
<dbReference type="AlphaFoldDB" id="A0A1W0XB47"/>
<protein>
    <recommendedName>
        <fullName evidence="7">Lipocalin-like domain-containing protein</fullName>
    </recommendedName>
</protein>
<comment type="caution">
    <text evidence="5">The sequence shown here is derived from an EMBL/GenBank/DDBJ whole genome shotgun (WGS) entry which is preliminary data.</text>
</comment>
<dbReference type="Gene3D" id="2.40.128.20">
    <property type="match status" value="1"/>
</dbReference>
<dbReference type="EMBL" id="MTYJ01000005">
    <property type="protein sequence ID" value="OQV24729.1"/>
    <property type="molecule type" value="Genomic_DNA"/>
</dbReference>
<name>A0A1W0XB47_HYPEX</name>
<keyword evidence="6" id="KW-1185">Reference proteome</keyword>
<feature type="chain" id="PRO_5010737126" description="Lipocalin-like domain-containing protein" evidence="4">
    <location>
        <begin position="20"/>
        <end position="157"/>
    </location>
</feature>
<gene>
    <name evidence="5" type="ORF">BV898_01322</name>
</gene>
<dbReference type="OrthoDB" id="9991853at2759"/>
<dbReference type="Proteomes" id="UP000192578">
    <property type="component" value="Unassembled WGS sequence"/>
</dbReference>
<evidence type="ECO:0000256" key="2">
    <source>
        <dbReference type="ARBA" id="ARBA00023016"/>
    </source>
</evidence>
<dbReference type="InterPro" id="IPR012674">
    <property type="entry name" value="Calycin"/>
</dbReference>
<keyword evidence="2" id="KW-0346">Stress response</keyword>
<evidence type="ECO:0008006" key="7">
    <source>
        <dbReference type="Google" id="ProtNLM"/>
    </source>
</evidence>
<evidence type="ECO:0000256" key="1">
    <source>
        <dbReference type="ARBA" id="ARBA00006119"/>
    </source>
</evidence>
<dbReference type="SUPFAM" id="SSF50814">
    <property type="entry name" value="Lipocalins"/>
    <property type="match status" value="1"/>
</dbReference>
<comment type="similarity">
    <text evidence="1">Belongs to the Secretory-abundant heat soluble protein (SAHS) family.</text>
</comment>
<accession>A0A1W0XB47</accession>
<feature type="signal peptide" evidence="4">
    <location>
        <begin position="1"/>
        <end position="19"/>
    </location>
</feature>